<comment type="caution">
    <text evidence="1">The sequence shown here is derived from an EMBL/GenBank/DDBJ whole genome shotgun (WGS) entry which is preliminary data.</text>
</comment>
<sequence>MSPTNKSESNNKRRKTTTSTCIPRITDIPDEALAAVAEFLAAPSRALFALAMTAPRRTTASATSRAILGLRHRKGGGAMPADGEDQREHGKWTTLDFGDVDEALAGRLSDDDVFGVLTCIDGANVLRTLKLTGCVGLTGSGLEPLRGSTALEQIDLSLSRRHGRPAIATEPSLSEGCVLPILDSVIDAPENSLRHIQLPKEFRGGRSPLLDDFIEKYDEFLEGRGGACAKCLVGAWGNMDGGGNPWVVECHKSPFYGLQNYTCYECTNHFCTENDCVGRCVGCEREYCTDCVALVECASCRGKMCARCREMKECDRWGKCICETCVDRGRCCAITDATELCARSA</sequence>
<evidence type="ECO:0000313" key="1">
    <source>
        <dbReference type="EMBL" id="KAL3781192.1"/>
    </source>
</evidence>
<gene>
    <name evidence="1" type="ORF">ACHAW5_007004</name>
</gene>
<dbReference type="AlphaFoldDB" id="A0ABD3P0L8"/>
<evidence type="ECO:0008006" key="3">
    <source>
        <dbReference type="Google" id="ProtNLM"/>
    </source>
</evidence>
<organism evidence="1 2">
    <name type="scientific">Stephanodiscus triporus</name>
    <dbReference type="NCBI Taxonomy" id="2934178"/>
    <lineage>
        <taxon>Eukaryota</taxon>
        <taxon>Sar</taxon>
        <taxon>Stramenopiles</taxon>
        <taxon>Ochrophyta</taxon>
        <taxon>Bacillariophyta</taxon>
        <taxon>Coscinodiscophyceae</taxon>
        <taxon>Thalassiosirophycidae</taxon>
        <taxon>Stephanodiscales</taxon>
        <taxon>Stephanodiscaceae</taxon>
        <taxon>Stephanodiscus</taxon>
    </lineage>
</organism>
<name>A0ABD3P0L8_9STRA</name>
<dbReference type="EMBL" id="JALLAZ020001080">
    <property type="protein sequence ID" value="KAL3781192.1"/>
    <property type="molecule type" value="Genomic_DNA"/>
</dbReference>
<evidence type="ECO:0000313" key="2">
    <source>
        <dbReference type="Proteomes" id="UP001530315"/>
    </source>
</evidence>
<protein>
    <recommendedName>
        <fullName evidence="3">F-box domain-containing protein</fullName>
    </recommendedName>
</protein>
<reference evidence="1 2" key="1">
    <citation type="submission" date="2024-10" db="EMBL/GenBank/DDBJ databases">
        <title>Updated reference genomes for cyclostephanoid diatoms.</title>
        <authorList>
            <person name="Roberts W.R."/>
            <person name="Alverson A.J."/>
        </authorList>
    </citation>
    <scope>NUCLEOTIDE SEQUENCE [LARGE SCALE GENOMIC DNA]</scope>
    <source>
        <strain evidence="1 2">AJA276-08</strain>
    </source>
</reference>
<proteinExistence type="predicted"/>
<accession>A0ABD3P0L8</accession>
<dbReference type="Proteomes" id="UP001530315">
    <property type="component" value="Unassembled WGS sequence"/>
</dbReference>
<keyword evidence="2" id="KW-1185">Reference proteome</keyword>